<evidence type="ECO:0000256" key="4">
    <source>
        <dbReference type="ARBA" id="ARBA00022989"/>
    </source>
</evidence>
<sequence>MAPVTINYHDLELPAYILGAITAGGGIMGYARSGSVPSIVAGCAVGLLYALGGYRIQNEQPYGVELGLLASVVLGGSAFPRAFRSMKPVPIMLSVISAFGLFTYGTALTRNLEYSRKDPLAWEPLPYLQRDRLGGGAATTDGDRYVNNGEPGPEMYCRVNTFNGALLKAQISVDAAFSGIRVELVIGSEEEGTAQGSSSEPSTESSAASAAVTSSTITSDLASAFGLTTKSTGFTTGNSTVSHCPSSSILLEPIDASRTKTSIDFVESPDSSVSPTKPSSGSIPLYPTTMPHDISKSTVTGVVVPIVDPNNPSSLTVTEFYTTLRPPPCRHFACNACGQQGENTIILHVPAGETAASHTKDHPARKTDGVLYHEPEPHVQRDAPGQKSHPDEGDSHAGHQPQGLSPEAGSQSYECGNHEAGWPQTHNARPTAVGNTNEQSNSATETSPDLLAEETKHAHKFAPSAGLNHSQSQRPTYYHKPGPVPTPIMPGSSPDASVAVLSGAPPKTMDGLLVTIVVVDLVLLL</sequence>
<feature type="region of interest" description="Disordered" evidence="6">
    <location>
        <begin position="376"/>
        <end position="447"/>
    </location>
</feature>
<feature type="transmembrane region" description="Helical" evidence="7">
    <location>
        <begin position="38"/>
        <end position="56"/>
    </location>
</feature>
<feature type="region of interest" description="Disordered" evidence="6">
    <location>
        <begin position="460"/>
        <end position="490"/>
    </location>
</feature>
<evidence type="ECO:0000256" key="2">
    <source>
        <dbReference type="ARBA" id="ARBA00007590"/>
    </source>
</evidence>
<name>A0A9P7GYW9_9HYPO</name>
<feature type="compositionally biased region" description="Low complexity" evidence="6">
    <location>
        <begin position="197"/>
        <end position="211"/>
    </location>
</feature>
<keyword evidence="5 7" id="KW-0472">Membrane</keyword>
<proteinExistence type="inferred from homology"/>
<gene>
    <name evidence="8" type="ORF">KAF25_007361</name>
</gene>
<evidence type="ECO:0000313" key="9">
    <source>
        <dbReference type="Proteomes" id="UP000782241"/>
    </source>
</evidence>
<keyword evidence="4 7" id="KW-1133">Transmembrane helix</keyword>
<dbReference type="PANTHER" id="PTHR12668:SF15">
    <property type="entry name" value="UPF0136 DOMAIN PROTEIN (AFU_ORTHOLOGUE AFUA_1G03720)"/>
    <property type="match status" value="1"/>
</dbReference>
<feature type="compositionally biased region" description="Basic and acidic residues" evidence="6">
    <location>
        <begin position="388"/>
        <end position="397"/>
    </location>
</feature>
<accession>A0A9P7GYW9</accession>
<keyword evidence="3 7" id="KW-0812">Transmembrane</keyword>
<dbReference type="PANTHER" id="PTHR12668">
    <property type="entry name" value="TRANSMEMBRANE PROTEIN 14, 15"/>
    <property type="match status" value="1"/>
</dbReference>
<feature type="transmembrane region" description="Helical" evidence="7">
    <location>
        <begin position="13"/>
        <end position="31"/>
    </location>
</feature>
<dbReference type="Pfam" id="PF03647">
    <property type="entry name" value="Tmemb_14"/>
    <property type="match status" value="1"/>
</dbReference>
<evidence type="ECO:0000256" key="7">
    <source>
        <dbReference type="SAM" id="Phobius"/>
    </source>
</evidence>
<keyword evidence="9" id="KW-1185">Reference proteome</keyword>
<comment type="subcellular location">
    <subcellularLocation>
        <location evidence="1">Membrane</location>
    </subcellularLocation>
</comment>
<dbReference type="Proteomes" id="UP000782241">
    <property type="component" value="Unassembled WGS sequence"/>
</dbReference>
<evidence type="ECO:0000313" key="8">
    <source>
        <dbReference type="EMBL" id="KAG5658808.1"/>
    </source>
</evidence>
<dbReference type="EMBL" id="JAGPUO010000013">
    <property type="protein sequence ID" value="KAG5658808.1"/>
    <property type="molecule type" value="Genomic_DNA"/>
</dbReference>
<comment type="caution">
    <text evidence="8">The sequence shown here is derived from an EMBL/GenBank/DDBJ whole genome shotgun (WGS) entry which is preliminary data.</text>
</comment>
<evidence type="ECO:0000256" key="5">
    <source>
        <dbReference type="ARBA" id="ARBA00023136"/>
    </source>
</evidence>
<organism evidence="8 9">
    <name type="scientific">Fusarium avenaceum</name>
    <dbReference type="NCBI Taxonomy" id="40199"/>
    <lineage>
        <taxon>Eukaryota</taxon>
        <taxon>Fungi</taxon>
        <taxon>Dikarya</taxon>
        <taxon>Ascomycota</taxon>
        <taxon>Pezizomycotina</taxon>
        <taxon>Sordariomycetes</taxon>
        <taxon>Hypocreomycetidae</taxon>
        <taxon>Hypocreales</taxon>
        <taxon>Nectriaceae</taxon>
        <taxon>Fusarium</taxon>
        <taxon>Fusarium tricinctum species complex</taxon>
    </lineage>
</organism>
<evidence type="ECO:0000256" key="3">
    <source>
        <dbReference type="ARBA" id="ARBA00022692"/>
    </source>
</evidence>
<dbReference type="Gene3D" id="1.10.10.1740">
    <property type="entry name" value="Transmembrane protein 14-like"/>
    <property type="match status" value="1"/>
</dbReference>
<protein>
    <submittedName>
        <fullName evidence="8">Uncharacterized protein</fullName>
    </submittedName>
</protein>
<dbReference type="AlphaFoldDB" id="A0A9P7GYW9"/>
<feature type="region of interest" description="Disordered" evidence="6">
    <location>
        <begin position="189"/>
        <end position="211"/>
    </location>
</feature>
<reference evidence="8" key="1">
    <citation type="submission" date="2021-04" db="EMBL/GenBank/DDBJ databases">
        <title>Draft genome of Fusarium avenaceum strain F156N33, isolated from an atmospheric sample in Virginia.</title>
        <authorList>
            <person name="Yang S."/>
            <person name="Vinatzer B.A."/>
            <person name="Coleman J."/>
        </authorList>
    </citation>
    <scope>NUCLEOTIDE SEQUENCE</scope>
    <source>
        <strain evidence="8">F156N33</strain>
    </source>
</reference>
<dbReference type="GO" id="GO:0016020">
    <property type="term" value="C:membrane"/>
    <property type="evidence" value="ECO:0007669"/>
    <property type="project" value="UniProtKB-SubCell"/>
</dbReference>
<comment type="similarity">
    <text evidence="2">Belongs to the TMEM14 family.</text>
</comment>
<feature type="compositionally biased region" description="Polar residues" evidence="6">
    <location>
        <begin position="424"/>
        <end position="447"/>
    </location>
</feature>
<dbReference type="InterPro" id="IPR044890">
    <property type="entry name" value="TMEM14_sf"/>
</dbReference>
<evidence type="ECO:0000256" key="6">
    <source>
        <dbReference type="SAM" id="MobiDB-lite"/>
    </source>
</evidence>
<evidence type="ECO:0000256" key="1">
    <source>
        <dbReference type="ARBA" id="ARBA00004370"/>
    </source>
</evidence>
<feature type="transmembrane region" description="Helical" evidence="7">
    <location>
        <begin position="62"/>
        <end position="79"/>
    </location>
</feature>
<dbReference type="InterPro" id="IPR005349">
    <property type="entry name" value="TMEM14"/>
</dbReference>